<keyword evidence="4 7" id="KW-0863">Zinc-finger</keyword>
<dbReference type="Gene3D" id="3.30.160.60">
    <property type="entry name" value="Classic Zinc Finger"/>
    <property type="match status" value="5"/>
</dbReference>
<dbReference type="SMART" id="SM00355">
    <property type="entry name" value="ZnF_C2H2"/>
    <property type="match status" value="7"/>
</dbReference>
<feature type="domain" description="C2H2-type" evidence="8">
    <location>
        <begin position="192"/>
        <end position="220"/>
    </location>
</feature>
<keyword evidence="10" id="KW-1185">Reference proteome</keyword>
<gene>
    <name evidence="9" type="ORF">ABEB36_006238</name>
</gene>
<dbReference type="GO" id="GO:0005634">
    <property type="term" value="C:nucleus"/>
    <property type="evidence" value="ECO:0007669"/>
    <property type="project" value="UniProtKB-SubCell"/>
</dbReference>
<dbReference type="Proteomes" id="UP001566132">
    <property type="component" value="Unassembled WGS sequence"/>
</dbReference>
<dbReference type="Pfam" id="PF13894">
    <property type="entry name" value="zf-C2H2_4"/>
    <property type="match status" value="1"/>
</dbReference>
<evidence type="ECO:0000256" key="4">
    <source>
        <dbReference type="ARBA" id="ARBA00022771"/>
    </source>
</evidence>
<dbReference type="PANTHER" id="PTHR23226">
    <property type="entry name" value="ZINC FINGER AND SCAN DOMAIN-CONTAINING"/>
    <property type="match status" value="1"/>
</dbReference>
<proteinExistence type="predicted"/>
<evidence type="ECO:0000256" key="3">
    <source>
        <dbReference type="ARBA" id="ARBA00022737"/>
    </source>
</evidence>
<feature type="domain" description="C2H2-type" evidence="8">
    <location>
        <begin position="164"/>
        <end position="191"/>
    </location>
</feature>
<dbReference type="PANTHER" id="PTHR23226:SF416">
    <property type="entry name" value="FI01424P"/>
    <property type="match status" value="1"/>
</dbReference>
<evidence type="ECO:0000313" key="10">
    <source>
        <dbReference type="Proteomes" id="UP001566132"/>
    </source>
</evidence>
<dbReference type="PROSITE" id="PS50157">
    <property type="entry name" value="ZINC_FINGER_C2H2_2"/>
    <property type="match status" value="5"/>
</dbReference>
<dbReference type="InterPro" id="IPR013087">
    <property type="entry name" value="Znf_C2H2_type"/>
</dbReference>
<dbReference type="PROSITE" id="PS00028">
    <property type="entry name" value="ZINC_FINGER_C2H2_1"/>
    <property type="match status" value="6"/>
</dbReference>
<comment type="caution">
    <text evidence="9">The sequence shown here is derived from an EMBL/GenBank/DDBJ whole genome shotgun (WGS) entry which is preliminary data.</text>
</comment>
<keyword evidence="3" id="KW-0677">Repeat</keyword>
<reference evidence="9 10" key="1">
    <citation type="submission" date="2024-05" db="EMBL/GenBank/DDBJ databases">
        <title>Genetic variation in Jamaican populations of the coffee berry borer (Hypothenemus hampei).</title>
        <authorList>
            <person name="Errbii M."/>
            <person name="Myrie A."/>
        </authorList>
    </citation>
    <scope>NUCLEOTIDE SEQUENCE [LARGE SCALE GENOMIC DNA]</scope>
    <source>
        <strain evidence="9">JA-Hopewell-2020-01-JO</strain>
        <tissue evidence="9">Whole body</tissue>
    </source>
</reference>
<evidence type="ECO:0000256" key="6">
    <source>
        <dbReference type="ARBA" id="ARBA00023242"/>
    </source>
</evidence>
<dbReference type="Pfam" id="PF00096">
    <property type="entry name" value="zf-C2H2"/>
    <property type="match status" value="4"/>
</dbReference>
<dbReference type="SUPFAM" id="SSF57667">
    <property type="entry name" value="beta-beta-alpha zinc fingers"/>
    <property type="match status" value="3"/>
</dbReference>
<dbReference type="AlphaFoldDB" id="A0ABD1EQ86"/>
<feature type="domain" description="C2H2-type" evidence="8">
    <location>
        <begin position="103"/>
        <end position="131"/>
    </location>
</feature>
<evidence type="ECO:0000256" key="2">
    <source>
        <dbReference type="ARBA" id="ARBA00022723"/>
    </source>
</evidence>
<evidence type="ECO:0000259" key="8">
    <source>
        <dbReference type="PROSITE" id="PS50157"/>
    </source>
</evidence>
<accession>A0ABD1EQ86</accession>
<evidence type="ECO:0000313" key="9">
    <source>
        <dbReference type="EMBL" id="KAL1500795.1"/>
    </source>
</evidence>
<sequence length="349" mass="40807">MFQEKCHICEKKSENLNIVNNKDESGVQIMKKLQYLTPELIWMDSLSICLQCTDQLNEAYSFKKLCFMSCMKQLNGANSRSSSVAKSTWISRKTSKTISRKKFRCEKCEEQFSLLKEILVHCTNVHSMDRKRIKPYSCDLCDNRFISSASLIQHKKYHQSQRYFICSFCGKSFKTNCDLYAHEKIHFNKRTYSCSKCSKAFNTSQNLKTHIYVVHTDSDTWKYSCSICQKKFAMKGNFTEHMKRHQGTKEFACYLYKKTFVSQHELRKHARAHSNVTVRVACNMCEKVYQTKRSLNIHLSKVHGAGVMKTSHQTKKFKKSKKFTCDTCPSQFCEHLKFQKQCPIGDVNK</sequence>
<organism evidence="9 10">
    <name type="scientific">Hypothenemus hampei</name>
    <name type="common">Coffee berry borer</name>
    <dbReference type="NCBI Taxonomy" id="57062"/>
    <lineage>
        <taxon>Eukaryota</taxon>
        <taxon>Metazoa</taxon>
        <taxon>Ecdysozoa</taxon>
        <taxon>Arthropoda</taxon>
        <taxon>Hexapoda</taxon>
        <taxon>Insecta</taxon>
        <taxon>Pterygota</taxon>
        <taxon>Neoptera</taxon>
        <taxon>Endopterygota</taxon>
        <taxon>Coleoptera</taxon>
        <taxon>Polyphaga</taxon>
        <taxon>Cucujiformia</taxon>
        <taxon>Curculionidae</taxon>
        <taxon>Scolytinae</taxon>
        <taxon>Hypothenemus</taxon>
    </lineage>
</organism>
<dbReference type="GO" id="GO:0008270">
    <property type="term" value="F:zinc ion binding"/>
    <property type="evidence" value="ECO:0007669"/>
    <property type="project" value="UniProtKB-KW"/>
</dbReference>
<evidence type="ECO:0000256" key="5">
    <source>
        <dbReference type="ARBA" id="ARBA00022833"/>
    </source>
</evidence>
<name>A0ABD1EQ86_HYPHA</name>
<keyword evidence="6" id="KW-0539">Nucleus</keyword>
<dbReference type="EMBL" id="JBDJPC010000005">
    <property type="protein sequence ID" value="KAL1500795.1"/>
    <property type="molecule type" value="Genomic_DNA"/>
</dbReference>
<comment type="subcellular location">
    <subcellularLocation>
        <location evidence="1">Nucleus</location>
    </subcellularLocation>
</comment>
<keyword evidence="5" id="KW-0862">Zinc</keyword>
<protein>
    <recommendedName>
        <fullName evidence="8">C2H2-type domain-containing protein</fullName>
    </recommendedName>
</protein>
<evidence type="ECO:0000256" key="7">
    <source>
        <dbReference type="PROSITE-ProRule" id="PRU00042"/>
    </source>
</evidence>
<dbReference type="InterPro" id="IPR036236">
    <property type="entry name" value="Znf_C2H2_sf"/>
</dbReference>
<keyword evidence="2" id="KW-0479">Metal-binding</keyword>
<evidence type="ECO:0000256" key="1">
    <source>
        <dbReference type="ARBA" id="ARBA00004123"/>
    </source>
</evidence>
<feature type="domain" description="C2H2-type" evidence="8">
    <location>
        <begin position="223"/>
        <end position="250"/>
    </location>
</feature>
<feature type="domain" description="C2H2-type" evidence="8">
    <location>
        <begin position="136"/>
        <end position="163"/>
    </location>
</feature>